<feature type="active site" description="Proton acceptor" evidence="2">
    <location>
        <position position="167"/>
    </location>
</feature>
<evidence type="ECO:0000256" key="3">
    <source>
        <dbReference type="SAM" id="Phobius"/>
    </source>
</evidence>
<keyword evidence="2" id="KW-0378">Hydrolase</keyword>
<comment type="caution">
    <text evidence="2">Lacks conserved residue(s) required for the propagation of feature annotation.</text>
</comment>
<evidence type="ECO:0000313" key="6">
    <source>
        <dbReference type="Proteomes" id="UP000464378"/>
    </source>
</evidence>
<proteinExistence type="predicted"/>
<sequence length="311" mass="34517">MGTYTAAMLAELERMTGKRLWEYFDLITGTSTGGIIAVALGLGIPAERILRLYLEQGARIFPFPRLWLLGHAWWTLKHVFRPKHSQQVLKQVIEDVVKDQRFGDSKVRLVIPAFDADRGGPQLFKTAHRPEFKQDYLLPAVTVALGTAAAPTYYPAYTAAGGGCYIDGGVWANCPAMIGLLEATCVLKQPIERVELLSIGTTTEPFHVSTRRRRGGILRWGKGAVRLFMQGQVEGAIGQARLMTNHRMLRVNNVTVPGRFTIDDATVVAELKSLGEQAARIYEREISQRFLFAPAPRFTPDLVPPARSAQT</sequence>
<feature type="short sequence motif" description="GXSXG" evidence="2">
    <location>
        <begin position="29"/>
        <end position="33"/>
    </location>
</feature>
<dbReference type="Pfam" id="PF01734">
    <property type="entry name" value="Patatin"/>
    <property type="match status" value="1"/>
</dbReference>
<dbReference type="GO" id="GO:0016787">
    <property type="term" value="F:hydrolase activity"/>
    <property type="evidence" value="ECO:0007669"/>
    <property type="project" value="UniProtKB-UniRule"/>
</dbReference>
<dbReference type="Proteomes" id="UP000464378">
    <property type="component" value="Chromosome"/>
</dbReference>
<keyword evidence="3" id="KW-0472">Membrane</keyword>
<dbReference type="InterPro" id="IPR002641">
    <property type="entry name" value="PNPLA_dom"/>
</dbReference>
<dbReference type="PANTHER" id="PTHR24138">
    <property type="entry name" value="INTRACELLLAR PHOSPHOLIPASE A FAMILY"/>
    <property type="match status" value="1"/>
</dbReference>
<evidence type="ECO:0000259" key="4">
    <source>
        <dbReference type="PROSITE" id="PS51635"/>
    </source>
</evidence>
<evidence type="ECO:0000256" key="2">
    <source>
        <dbReference type="PROSITE-ProRule" id="PRU01161"/>
    </source>
</evidence>
<reference evidence="5" key="1">
    <citation type="submission" date="2019-04" db="EMBL/GenBank/DDBJ databases">
        <authorList>
            <consortium name="Science for Life Laboratories"/>
        </authorList>
    </citation>
    <scope>NUCLEOTIDE SEQUENCE</scope>
    <source>
        <strain evidence="5">MBLW1</strain>
    </source>
</reference>
<dbReference type="KEGG" id="tim:GMBLW1_28880"/>
<dbReference type="InterPro" id="IPR016035">
    <property type="entry name" value="Acyl_Trfase/lysoPLipase"/>
</dbReference>
<keyword evidence="3" id="KW-1133">Transmembrane helix</keyword>
<dbReference type="PANTHER" id="PTHR24138:SF10">
    <property type="entry name" value="PHOSPHOLIPASE A2"/>
    <property type="match status" value="1"/>
</dbReference>
<dbReference type="AlphaFoldDB" id="A0A6C2YJD1"/>
<organism evidence="5">
    <name type="scientific">Tuwongella immobilis</name>
    <dbReference type="NCBI Taxonomy" id="692036"/>
    <lineage>
        <taxon>Bacteria</taxon>
        <taxon>Pseudomonadati</taxon>
        <taxon>Planctomycetota</taxon>
        <taxon>Planctomycetia</taxon>
        <taxon>Gemmatales</taxon>
        <taxon>Gemmataceae</taxon>
        <taxon>Tuwongella</taxon>
    </lineage>
</organism>
<dbReference type="InterPro" id="IPR047156">
    <property type="entry name" value="Teg/CotR/CapV-like"/>
</dbReference>
<dbReference type="GO" id="GO:0016042">
    <property type="term" value="P:lipid catabolic process"/>
    <property type="evidence" value="ECO:0007669"/>
    <property type="project" value="UniProtKB-UniRule"/>
</dbReference>
<feature type="transmembrane region" description="Helical" evidence="3">
    <location>
        <begin position="20"/>
        <end position="44"/>
    </location>
</feature>
<keyword evidence="1 2" id="KW-0443">Lipid metabolism</keyword>
<dbReference type="InParanoid" id="A0A6C2YJD1"/>
<feature type="domain" description="PNPLA" evidence="4">
    <location>
        <begin position="1"/>
        <end position="180"/>
    </location>
</feature>
<keyword evidence="3" id="KW-0812">Transmembrane</keyword>
<gene>
    <name evidence="5" type="ORF">GMBLW1_28880</name>
</gene>
<dbReference type="Gene3D" id="3.40.1090.10">
    <property type="entry name" value="Cytosolic phospholipase A2 catalytic domain"/>
    <property type="match status" value="1"/>
</dbReference>
<dbReference type="PROSITE" id="PS51635">
    <property type="entry name" value="PNPLA"/>
    <property type="match status" value="1"/>
</dbReference>
<feature type="short sequence motif" description="DGA/G" evidence="2">
    <location>
        <begin position="167"/>
        <end position="169"/>
    </location>
</feature>
<feature type="active site" description="Nucleophile" evidence="2">
    <location>
        <position position="31"/>
    </location>
</feature>
<keyword evidence="6" id="KW-1185">Reference proteome</keyword>
<dbReference type="SUPFAM" id="SSF52151">
    <property type="entry name" value="FabD/lysophospholipase-like"/>
    <property type="match status" value="1"/>
</dbReference>
<dbReference type="EMBL" id="LR593887">
    <property type="protein sequence ID" value="VTR97569.1"/>
    <property type="molecule type" value="Genomic_DNA"/>
</dbReference>
<evidence type="ECO:0000256" key="1">
    <source>
        <dbReference type="ARBA" id="ARBA00023098"/>
    </source>
</evidence>
<dbReference type="CDD" id="cd07199">
    <property type="entry name" value="Pat17_PNPLA8_PNPLA9_like"/>
    <property type="match status" value="1"/>
</dbReference>
<dbReference type="EMBL" id="LR586016">
    <property type="protein sequence ID" value="VIP01072.1"/>
    <property type="molecule type" value="Genomic_DNA"/>
</dbReference>
<dbReference type="NCBIfam" id="NF041079">
    <property type="entry name" value="CBASS_lipase"/>
    <property type="match status" value="1"/>
</dbReference>
<protein>
    <recommendedName>
        <fullName evidence="4">PNPLA domain-containing protein</fullName>
    </recommendedName>
</protein>
<keyword evidence="2" id="KW-0442">Lipid degradation</keyword>
<evidence type="ECO:0000313" key="5">
    <source>
        <dbReference type="EMBL" id="VIP01072.1"/>
    </source>
</evidence>
<accession>A0A6C2YJD1</accession>
<name>A0A6C2YJD1_9BACT</name>